<accession>A0AAV7D5B6</accession>
<keyword evidence="2" id="KW-1185">Reference proteome</keyword>
<proteinExistence type="predicted"/>
<dbReference type="Proteomes" id="UP000824782">
    <property type="component" value="Unassembled WGS sequence"/>
</dbReference>
<dbReference type="AlphaFoldDB" id="A0AAV7D5B6"/>
<reference evidence="1" key="1">
    <citation type="thesis" date="2020" institute="ProQuest LLC" country="789 East Eisenhower Parkway, Ann Arbor, MI, USA">
        <title>Comparative Genomics and Chromosome Evolution.</title>
        <authorList>
            <person name="Mudd A.B."/>
        </authorList>
    </citation>
    <scope>NUCLEOTIDE SEQUENCE</scope>
    <source>
        <strain evidence="1">237g6f4</strain>
        <tissue evidence="1">Blood</tissue>
    </source>
</reference>
<evidence type="ECO:0000313" key="1">
    <source>
        <dbReference type="EMBL" id="KAG8592640.1"/>
    </source>
</evidence>
<protein>
    <submittedName>
        <fullName evidence="1">Uncharacterized protein</fullName>
    </submittedName>
</protein>
<gene>
    <name evidence="1" type="ORF">GDO81_000571</name>
</gene>
<evidence type="ECO:0000313" key="2">
    <source>
        <dbReference type="Proteomes" id="UP000824782"/>
    </source>
</evidence>
<sequence>MEENFINLAHLGKQIPVRNVTAILMEPWVAATLAAIQETTTRKSAKSSMIRTTAQSPWLEKMIQERLVHILWWAKSTAQYDQENCNIYSIYIYCIVTAVTTFHAIHCF</sequence>
<organism evidence="1 2">
    <name type="scientific">Engystomops pustulosus</name>
    <name type="common">Tungara frog</name>
    <name type="synonym">Physalaemus pustulosus</name>
    <dbReference type="NCBI Taxonomy" id="76066"/>
    <lineage>
        <taxon>Eukaryota</taxon>
        <taxon>Metazoa</taxon>
        <taxon>Chordata</taxon>
        <taxon>Craniata</taxon>
        <taxon>Vertebrata</taxon>
        <taxon>Euteleostomi</taxon>
        <taxon>Amphibia</taxon>
        <taxon>Batrachia</taxon>
        <taxon>Anura</taxon>
        <taxon>Neobatrachia</taxon>
        <taxon>Hyloidea</taxon>
        <taxon>Leptodactylidae</taxon>
        <taxon>Leiuperinae</taxon>
        <taxon>Engystomops</taxon>
    </lineage>
</organism>
<name>A0AAV7D5B6_ENGPU</name>
<dbReference type="EMBL" id="WNYA01000001">
    <property type="protein sequence ID" value="KAG8592640.1"/>
    <property type="molecule type" value="Genomic_DNA"/>
</dbReference>
<comment type="caution">
    <text evidence="1">The sequence shown here is derived from an EMBL/GenBank/DDBJ whole genome shotgun (WGS) entry which is preliminary data.</text>
</comment>